<reference evidence="1 2" key="1">
    <citation type="submission" date="2017-02" db="EMBL/GenBank/DDBJ databases">
        <title>The new phylogeny of genus Mycobacterium.</title>
        <authorList>
            <person name="Tortoli E."/>
            <person name="Trovato A."/>
            <person name="Cirillo D.M."/>
        </authorList>
    </citation>
    <scope>NUCLEOTIDE SEQUENCE [LARGE SCALE GENOMIC DNA]</scope>
    <source>
        <strain evidence="1 2">DSM 45000</strain>
    </source>
</reference>
<keyword evidence="1" id="KW-0436">Ligase</keyword>
<name>A0A1X0IF99_9MYCO</name>
<accession>A0A1X0IF99</accession>
<dbReference type="STRING" id="590652.BST39_04195"/>
<dbReference type="PANTHER" id="PTHR43845:SF1">
    <property type="entry name" value="BLR5969 PROTEIN"/>
    <property type="match status" value="1"/>
</dbReference>
<dbReference type="GO" id="GO:0016874">
    <property type="term" value="F:ligase activity"/>
    <property type="evidence" value="ECO:0007669"/>
    <property type="project" value="UniProtKB-KW"/>
</dbReference>
<dbReference type="PANTHER" id="PTHR43845">
    <property type="entry name" value="BLR5969 PROTEIN"/>
    <property type="match status" value="1"/>
</dbReference>
<evidence type="ECO:0000313" key="2">
    <source>
        <dbReference type="Proteomes" id="UP000192513"/>
    </source>
</evidence>
<dbReference type="SUPFAM" id="SSF56801">
    <property type="entry name" value="Acetyl-CoA synthetase-like"/>
    <property type="match status" value="1"/>
</dbReference>
<dbReference type="AlphaFoldDB" id="A0A1X0IF99"/>
<proteinExistence type="predicted"/>
<gene>
    <name evidence="1" type="ORF">BST39_04195</name>
</gene>
<evidence type="ECO:0000313" key="1">
    <source>
        <dbReference type="EMBL" id="ORB45584.1"/>
    </source>
</evidence>
<dbReference type="InterPro" id="IPR042099">
    <property type="entry name" value="ANL_N_sf"/>
</dbReference>
<organism evidence="1 2">
    <name type="scientific">Mycobacterium paraseoulense</name>
    <dbReference type="NCBI Taxonomy" id="590652"/>
    <lineage>
        <taxon>Bacteria</taxon>
        <taxon>Bacillati</taxon>
        <taxon>Actinomycetota</taxon>
        <taxon>Actinomycetes</taxon>
        <taxon>Mycobacteriales</taxon>
        <taxon>Mycobacteriaceae</taxon>
        <taxon>Mycobacterium</taxon>
    </lineage>
</organism>
<comment type="caution">
    <text evidence="1">The sequence shown here is derived from an EMBL/GenBank/DDBJ whole genome shotgun (WGS) entry which is preliminary data.</text>
</comment>
<dbReference type="EMBL" id="MVIE01000004">
    <property type="protein sequence ID" value="ORB45584.1"/>
    <property type="molecule type" value="Genomic_DNA"/>
</dbReference>
<dbReference type="Proteomes" id="UP000192513">
    <property type="component" value="Unassembled WGS sequence"/>
</dbReference>
<protein>
    <submittedName>
        <fullName evidence="1">Phenylacetate--CoA ligase</fullName>
    </submittedName>
</protein>
<dbReference type="OrthoDB" id="580775at2"/>
<sequence>MGRYFYEPGIETASREEIHAWQERRILELVPYVWERSGFYREHWGGAGVQPSDIRSLNDFFAKIPTFSKADLRGYRERTGDPFAGILCVDRAELSSITSTSGTTSLPEFLPEIWDAAPPLPMTSTRALWQLGLRPGDRVLVAPGAFRGFWDDYYRLLGLVPVYIDTWIGEGERVLNAVNRHQVAYLQLFMPIVMEFEALEAKYDIRDMLSSLKGASFAGQPLSATLARKVRDEWGVHLVTWTSAGDTGGAWEGNERDGYFLQEDTVLAEIVDPVTGVPVGERETGELIATDLDNDAAPYIRFRSEDLVRVSREPAISGCTHTRIWVMGRAGDQIRIGGKTFVLSDIWAPIESLPECADAIFQIVKYADEMGALRIRIGYAPERTADIDELHSRAVLTLKNALDVEVEAELMAVDELMKHSTSVAKFLRVVKE</sequence>
<dbReference type="Gene3D" id="3.40.50.12780">
    <property type="entry name" value="N-terminal domain of ligase-like"/>
    <property type="match status" value="1"/>
</dbReference>
<keyword evidence="2" id="KW-1185">Reference proteome</keyword>